<sequence>MFRYALIASTVLLAVSSAQAEPYSSTLTAEEQERHEFYDVQQGDYPSGRTSASAGTSGTSIRGVPVIVRPANPYIGVLPNALNDKPVLMTTP</sequence>
<dbReference type="Proteomes" id="UP000294664">
    <property type="component" value="Unassembled WGS sequence"/>
</dbReference>
<comment type="caution">
    <text evidence="2">The sequence shown here is derived from an EMBL/GenBank/DDBJ whole genome shotgun (WGS) entry which is preliminary data.</text>
</comment>
<organism evidence="2 3">
    <name type="scientific">Aquabacter spiritensis</name>
    <dbReference type="NCBI Taxonomy" id="933073"/>
    <lineage>
        <taxon>Bacteria</taxon>
        <taxon>Pseudomonadati</taxon>
        <taxon>Pseudomonadota</taxon>
        <taxon>Alphaproteobacteria</taxon>
        <taxon>Hyphomicrobiales</taxon>
        <taxon>Xanthobacteraceae</taxon>
        <taxon>Aquabacter</taxon>
    </lineage>
</organism>
<dbReference type="EMBL" id="SMAI01000016">
    <property type="protein sequence ID" value="TCT01821.1"/>
    <property type="molecule type" value="Genomic_DNA"/>
</dbReference>
<evidence type="ECO:0000313" key="2">
    <source>
        <dbReference type="EMBL" id="TCT01821.1"/>
    </source>
</evidence>
<keyword evidence="1" id="KW-0732">Signal</keyword>
<gene>
    <name evidence="2" type="ORF">EDC64_11618</name>
</gene>
<evidence type="ECO:0000256" key="1">
    <source>
        <dbReference type="SAM" id="SignalP"/>
    </source>
</evidence>
<feature type="signal peptide" evidence="1">
    <location>
        <begin position="1"/>
        <end position="20"/>
    </location>
</feature>
<accession>A0A4R3LNT9</accession>
<keyword evidence="3" id="KW-1185">Reference proteome</keyword>
<reference evidence="2 3" key="1">
    <citation type="submission" date="2019-03" db="EMBL/GenBank/DDBJ databases">
        <title>Genomic Encyclopedia of Type Strains, Phase IV (KMG-IV): sequencing the most valuable type-strain genomes for metagenomic binning, comparative biology and taxonomic classification.</title>
        <authorList>
            <person name="Goeker M."/>
        </authorList>
    </citation>
    <scope>NUCLEOTIDE SEQUENCE [LARGE SCALE GENOMIC DNA]</scope>
    <source>
        <strain evidence="2 3">DSM 9035</strain>
    </source>
</reference>
<dbReference type="AlphaFoldDB" id="A0A4R3LNT9"/>
<evidence type="ECO:0000313" key="3">
    <source>
        <dbReference type="Proteomes" id="UP000294664"/>
    </source>
</evidence>
<proteinExistence type="predicted"/>
<protein>
    <submittedName>
        <fullName evidence="2">Uncharacterized protein</fullName>
    </submittedName>
</protein>
<dbReference type="RefSeq" id="WP_132034703.1">
    <property type="nucleotide sequence ID" value="NZ_SMAI01000016.1"/>
</dbReference>
<feature type="chain" id="PRO_5021020552" evidence="1">
    <location>
        <begin position="21"/>
        <end position="92"/>
    </location>
</feature>
<name>A0A4R3LNT9_9HYPH</name>
<dbReference type="OrthoDB" id="8456908at2"/>